<dbReference type="PANTHER" id="PTHR21015">
    <property type="entry name" value="UDP-N-ACETYLGLUCOSAMINE--N-ACETYLMURAMYL-(PENTAPEPTIDE) PYROPHOSPHORYL-UNDECAPRENOL N-ACETYLGLUCOSAMINE TRANSFERASE 1"/>
    <property type="match status" value="1"/>
</dbReference>
<evidence type="ECO:0000256" key="8">
    <source>
        <dbReference type="ARBA" id="ARBA00023306"/>
    </source>
</evidence>
<evidence type="ECO:0000256" key="3">
    <source>
        <dbReference type="ARBA" id="ARBA00022676"/>
    </source>
</evidence>
<keyword evidence="1" id="KW-1003">Cell membrane</keyword>
<dbReference type="GO" id="GO:0009252">
    <property type="term" value="P:peptidoglycan biosynthetic process"/>
    <property type="evidence" value="ECO:0007669"/>
    <property type="project" value="UniProtKB-KW"/>
</dbReference>
<keyword evidence="5" id="KW-0133">Cell shape</keyword>
<dbReference type="GO" id="GO:0050511">
    <property type="term" value="F:undecaprenyldiphospho-muramoylpentapeptide beta-N-acetylglucosaminyltransferase activity"/>
    <property type="evidence" value="ECO:0007669"/>
    <property type="project" value="InterPro"/>
</dbReference>
<proteinExistence type="inferred from homology"/>
<dbReference type="AlphaFoldDB" id="A0A381NK97"/>
<dbReference type="GO" id="GO:0008360">
    <property type="term" value="P:regulation of cell shape"/>
    <property type="evidence" value="ECO:0007669"/>
    <property type="project" value="UniProtKB-KW"/>
</dbReference>
<evidence type="ECO:0000256" key="9">
    <source>
        <dbReference type="ARBA" id="ARBA00023316"/>
    </source>
</evidence>
<evidence type="ECO:0000256" key="4">
    <source>
        <dbReference type="ARBA" id="ARBA00022679"/>
    </source>
</evidence>
<name>A0A381NK97_9ZZZZ</name>
<keyword evidence="4" id="KW-0808">Transferase</keyword>
<evidence type="ECO:0000256" key="1">
    <source>
        <dbReference type="ARBA" id="ARBA00022475"/>
    </source>
</evidence>
<keyword evidence="2" id="KW-0132">Cell division</keyword>
<gene>
    <name evidence="12" type="ORF">METZ01_LOCUS7896</name>
</gene>
<evidence type="ECO:0000256" key="7">
    <source>
        <dbReference type="ARBA" id="ARBA00023136"/>
    </source>
</evidence>
<evidence type="ECO:0000256" key="6">
    <source>
        <dbReference type="ARBA" id="ARBA00022984"/>
    </source>
</evidence>
<keyword evidence="3" id="KW-0328">Glycosyltransferase</keyword>
<evidence type="ECO:0000259" key="11">
    <source>
        <dbReference type="Pfam" id="PF04101"/>
    </source>
</evidence>
<dbReference type="InterPro" id="IPR007235">
    <property type="entry name" value="Glyco_trans_28_C"/>
</dbReference>
<evidence type="ECO:0000256" key="2">
    <source>
        <dbReference type="ARBA" id="ARBA00022618"/>
    </source>
</evidence>
<dbReference type="GO" id="GO:0051301">
    <property type="term" value="P:cell division"/>
    <property type="evidence" value="ECO:0007669"/>
    <property type="project" value="UniProtKB-KW"/>
</dbReference>
<dbReference type="InterPro" id="IPR004276">
    <property type="entry name" value="GlycoTrans_28_N"/>
</dbReference>
<protein>
    <recommendedName>
        <fullName evidence="13">Glycosyltransferase family 28 N-terminal domain-containing protein</fullName>
    </recommendedName>
</protein>
<keyword evidence="9" id="KW-0961">Cell wall biogenesis/degradation</keyword>
<feature type="domain" description="Glycosyltransferase family 28 N-terminal" evidence="10">
    <location>
        <begin position="19"/>
        <end position="158"/>
    </location>
</feature>
<evidence type="ECO:0000256" key="5">
    <source>
        <dbReference type="ARBA" id="ARBA00022960"/>
    </source>
</evidence>
<dbReference type="CDD" id="cd03785">
    <property type="entry name" value="GT28_MurG"/>
    <property type="match status" value="1"/>
</dbReference>
<reference evidence="12" key="1">
    <citation type="submission" date="2018-05" db="EMBL/GenBank/DDBJ databases">
        <authorList>
            <person name="Lanie J.A."/>
            <person name="Ng W.-L."/>
            <person name="Kazmierczak K.M."/>
            <person name="Andrzejewski T.M."/>
            <person name="Davidsen T.M."/>
            <person name="Wayne K.J."/>
            <person name="Tettelin H."/>
            <person name="Glass J.I."/>
            <person name="Rusch D."/>
            <person name="Podicherti R."/>
            <person name="Tsui H.-C.T."/>
            <person name="Winkler M.E."/>
        </authorList>
    </citation>
    <scope>NUCLEOTIDE SEQUENCE</scope>
</reference>
<accession>A0A381NK97</accession>
<dbReference type="Pfam" id="PF04101">
    <property type="entry name" value="Glyco_tran_28_C"/>
    <property type="match status" value="1"/>
</dbReference>
<organism evidence="12">
    <name type="scientific">marine metagenome</name>
    <dbReference type="NCBI Taxonomy" id="408172"/>
    <lineage>
        <taxon>unclassified sequences</taxon>
        <taxon>metagenomes</taxon>
        <taxon>ecological metagenomes</taxon>
    </lineage>
</organism>
<dbReference type="EMBL" id="UINC01000423">
    <property type="protein sequence ID" value="SUZ55042.1"/>
    <property type="molecule type" value="Genomic_DNA"/>
</dbReference>
<evidence type="ECO:0000313" key="12">
    <source>
        <dbReference type="EMBL" id="SUZ55042.1"/>
    </source>
</evidence>
<evidence type="ECO:0000259" key="10">
    <source>
        <dbReference type="Pfam" id="PF03033"/>
    </source>
</evidence>
<dbReference type="SUPFAM" id="SSF53756">
    <property type="entry name" value="UDP-Glycosyltransferase/glycogen phosphorylase"/>
    <property type="match status" value="1"/>
</dbReference>
<dbReference type="GO" id="GO:0071555">
    <property type="term" value="P:cell wall organization"/>
    <property type="evidence" value="ECO:0007669"/>
    <property type="project" value="UniProtKB-KW"/>
</dbReference>
<dbReference type="HAMAP" id="MF_00033">
    <property type="entry name" value="MurG"/>
    <property type="match status" value="1"/>
</dbReference>
<keyword evidence="6" id="KW-0573">Peptidoglycan synthesis</keyword>
<dbReference type="PANTHER" id="PTHR21015:SF22">
    <property type="entry name" value="GLYCOSYLTRANSFERASE"/>
    <property type="match status" value="1"/>
</dbReference>
<dbReference type="GO" id="GO:0005975">
    <property type="term" value="P:carbohydrate metabolic process"/>
    <property type="evidence" value="ECO:0007669"/>
    <property type="project" value="InterPro"/>
</dbReference>
<dbReference type="Pfam" id="PF03033">
    <property type="entry name" value="Glyco_transf_28"/>
    <property type="match status" value="1"/>
</dbReference>
<dbReference type="InterPro" id="IPR006009">
    <property type="entry name" value="GlcNAc_MurG"/>
</dbReference>
<keyword evidence="8" id="KW-0131">Cell cycle</keyword>
<dbReference type="Gene3D" id="3.40.50.2000">
    <property type="entry name" value="Glycogen Phosphorylase B"/>
    <property type="match status" value="2"/>
</dbReference>
<sequence>MGQTDQWDARMSKMVDLSVVIAGGGTGGHVFPGIAVGRELLRQRPEASVIFVGTSRGLEAKAVPRAGFKVEFIRSSGLKGRTWLGTAYAAMLLPLSAWDAWRVVSRCKPDLVVGVGGYSSGPLVLVAALRGVPTMLLEQNAVPGLTNRLLAPFVRSAAVSFESTLTFFGRKGFVSGNPVRPEFLDPMVQTDTPSDSCRLLVVGGSQGAQKINEAMMSAAPALAAIRPRLIITHQAGPRDVDPVQEAYDTAGIEARVMSFLEPIAPEMYASEIVLCRAGATTLAELAAVGRASILVPLATATDDHQRRNAEVIADAGGAEVLLQDDLRTTVAQRVGALVADPSRRTLMAKAMQRFARPDAARVIVERAFRLVAS</sequence>
<feature type="domain" description="Glycosyl transferase family 28 C-terminal" evidence="11">
    <location>
        <begin position="199"/>
        <end position="360"/>
    </location>
</feature>
<dbReference type="NCBIfam" id="TIGR01133">
    <property type="entry name" value="murG"/>
    <property type="match status" value="1"/>
</dbReference>
<evidence type="ECO:0008006" key="13">
    <source>
        <dbReference type="Google" id="ProtNLM"/>
    </source>
</evidence>
<keyword evidence="7" id="KW-0472">Membrane</keyword>